<dbReference type="EMBL" id="QFXC01000011">
    <property type="protein sequence ID" value="RDH82340.1"/>
    <property type="molecule type" value="Genomic_DNA"/>
</dbReference>
<proteinExistence type="predicted"/>
<keyword evidence="1" id="KW-1133">Transmembrane helix</keyword>
<dbReference type="Gene3D" id="6.10.140.1340">
    <property type="match status" value="1"/>
</dbReference>
<name>A0A370DCN3_9GAMM</name>
<reference evidence="3 4" key="1">
    <citation type="journal article" date="2018" name="ISME J.">
        <title>Endosymbiont genomes yield clues of tubeworm success.</title>
        <authorList>
            <person name="Li Y."/>
            <person name="Liles M.R."/>
            <person name="Halanych K.M."/>
        </authorList>
    </citation>
    <scope>NUCLEOTIDE SEQUENCE [LARGE SCALE GENOMIC DNA]</scope>
    <source>
        <strain evidence="3">A1464</strain>
    </source>
</reference>
<keyword evidence="4" id="KW-1185">Reference proteome</keyword>
<comment type="caution">
    <text evidence="3">The sequence shown here is derived from an EMBL/GenBank/DDBJ whole genome shotgun (WGS) entry which is preliminary data.</text>
</comment>
<keyword evidence="1" id="KW-0812">Transmembrane</keyword>
<dbReference type="Proteomes" id="UP000254266">
    <property type="component" value="Unassembled WGS sequence"/>
</dbReference>
<protein>
    <recommendedName>
        <fullName evidence="2">Inner membrane protein YgaP-like transmembrane domain-containing protein</fullName>
    </recommendedName>
</protein>
<organism evidence="3 4">
    <name type="scientific">endosymbiont of Galathealinum brachiosum</name>
    <dbReference type="NCBI Taxonomy" id="2200906"/>
    <lineage>
        <taxon>Bacteria</taxon>
        <taxon>Pseudomonadati</taxon>
        <taxon>Pseudomonadota</taxon>
        <taxon>Gammaproteobacteria</taxon>
        <taxon>sulfur-oxidizing symbionts</taxon>
    </lineage>
</organism>
<feature type="domain" description="Inner membrane protein YgaP-like transmembrane" evidence="2">
    <location>
        <begin position="73"/>
        <end position="124"/>
    </location>
</feature>
<evidence type="ECO:0000313" key="4">
    <source>
        <dbReference type="Proteomes" id="UP000254266"/>
    </source>
</evidence>
<dbReference type="AlphaFoldDB" id="A0A370DCN3"/>
<gene>
    <name evidence="3" type="ORF">DIZ80_08565</name>
</gene>
<dbReference type="InterPro" id="IPR021309">
    <property type="entry name" value="YgaP-like_TM"/>
</dbReference>
<sequence>MTERAYRLVVGISMLGFLFFQLDYAMWALLSLMAIEGLTNWRIPILVSKALYPNDNIEVTDGENQHNSFNYEAERMLRWIVFTLVLLGTIKHTEELLWFFPWFVGLMLLLAGVTGICPMVMALRKIGLK</sequence>
<dbReference type="Pfam" id="PF11127">
    <property type="entry name" value="YgaP-like_TM"/>
    <property type="match status" value="1"/>
</dbReference>
<feature type="transmembrane region" description="Helical" evidence="1">
    <location>
        <begin position="12"/>
        <end position="35"/>
    </location>
</feature>
<keyword evidence="1" id="KW-0472">Membrane</keyword>
<feature type="transmembrane region" description="Helical" evidence="1">
    <location>
        <begin position="99"/>
        <end position="123"/>
    </location>
</feature>
<evidence type="ECO:0000256" key="1">
    <source>
        <dbReference type="SAM" id="Phobius"/>
    </source>
</evidence>
<evidence type="ECO:0000259" key="2">
    <source>
        <dbReference type="Pfam" id="PF11127"/>
    </source>
</evidence>
<evidence type="ECO:0000313" key="3">
    <source>
        <dbReference type="EMBL" id="RDH82340.1"/>
    </source>
</evidence>
<accession>A0A370DCN3</accession>